<dbReference type="GO" id="GO:0015093">
    <property type="term" value="F:ferrous iron transmembrane transporter activity"/>
    <property type="evidence" value="ECO:0007669"/>
    <property type="project" value="UniProtKB-UniRule"/>
</dbReference>
<evidence type="ECO:0000256" key="5">
    <source>
        <dbReference type="ARBA" id="ARBA00022692"/>
    </source>
</evidence>
<dbReference type="InterPro" id="IPR003373">
    <property type="entry name" value="Fe2_transport_prot-B"/>
</dbReference>
<keyword evidence="11 16" id="KW-0472">Membrane</keyword>
<reference evidence="18 19" key="1">
    <citation type="submission" date="2018-06" db="EMBL/GenBank/DDBJ databases">
        <authorList>
            <consortium name="Pathogen Informatics"/>
            <person name="Doyle S."/>
        </authorList>
    </citation>
    <scope>NUCLEOTIDE SEQUENCE [LARGE SCALE GENOMIC DNA]</scope>
    <source>
        <strain evidence="18 19">NCTC12410</strain>
    </source>
</reference>
<dbReference type="RefSeq" id="WP_115011280.1">
    <property type="nucleotide sequence ID" value="NZ_UGHV01000001.1"/>
</dbReference>
<feature type="transmembrane region" description="Helical" evidence="16">
    <location>
        <begin position="305"/>
        <end position="328"/>
    </location>
</feature>
<feature type="binding site" evidence="14">
    <location>
        <begin position="17"/>
        <end position="24"/>
    </location>
    <ligand>
        <name>GTP</name>
        <dbReference type="ChEBI" id="CHEBI:37565"/>
        <label>1</label>
    </ligand>
</feature>
<dbReference type="NCBIfam" id="TIGR00231">
    <property type="entry name" value="small_GTP"/>
    <property type="match status" value="1"/>
</dbReference>
<dbReference type="InterPro" id="IPR050860">
    <property type="entry name" value="FeoB_GTPase"/>
</dbReference>
<dbReference type="PANTHER" id="PTHR43185">
    <property type="entry name" value="FERROUS IRON TRANSPORT PROTEIN B"/>
    <property type="match status" value="1"/>
</dbReference>
<evidence type="ECO:0000256" key="4">
    <source>
        <dbReference type="ARBA" id="ARBA00022496"/>
    </source>
</evidence>
<feature type="binding site" evidence="14">
    <location>
        <begin position="63"/>
        <end position="66"/>
    </location>
    <ligand>
        <name>GTP</name>
        <dbReference type="ChEBI" id="CHEBI:37565"/>
        <label>1</label>
    </ligand>
</feature>
<evidence type="ECO:0000256" key="2">
    <source>
        <dbReference type="ARBA" id="ARBA00022448"/>
    </source>
</evidence>
<keyword evidence="3" id="KW-1003">Cell membrane</keyword>
<keyword evidence="9" id="KW-0406">Ion transport</keyword>
<dbReference type="Pfam" id="PF02421">
    <property type="entry name" value="FeoB_N"/>
    <property type="match status" value="1"/>
</dbReference>
<feature type="binding site" evidence="15">
    <location>
        <position position="29"/>
    </location>
    <ligand>
        <name>Mg(2+)</name>
        <dbReference type="ChEBI" id="CHEBI:18420"/>
        <label>2</label>
    </ligand>
</feature>
<evidence type="ECO:0000256" key="1">
    <source>
        <dbReference type="ARBA" id="ARBA00004651"/>
    </source>
</evidence>
<dbReference type="CDD" id="cd01879">
    <property type="entry name" value="FeoB"/>
    <property type="match status" value="1"/>
</dbReference>
<evidence type="ECO:0000256" key="7">
    <source>
        <dbReference type="ARBA" id="ARBA00022989"/>
    </source>
</evidence>
<organism evidence="18 19">
    <name type="scientific">Helicobacter canis</name>
    <dbReference type="NCBI Taxonomy" id="29419"/>
    <lineage>
        <taxon>Bacteria</taxon>
        <taxon>Pseudomonadati</taxon>
        <taxon>Campylobacterota</taxon>
        <taxon>Epsilonproteobacteria</taxon>
        <taxon>Campylobacterales</taxon>
        <taxon>Helicobacteraceae</taxon>
        <taxon>Helicobacter</taxon>
    </lineage>
</organism>
<evidence type="ECO:0000256" key="15">
    <source>
        <dbReference type="PIRSR" id="PIRSR603373-2"/>
    </source>
</evidence>
<comment type="subcellular location">
    <subcellularLocation>
        <location evidence="16">Cell inner membrane</location>
        <topology evidence="16">Multi-pass membrane protein</topology>
    </subcellularLocation>
    <subcellularLocation>
        <location evidence="1">Cell membrane</location>
        <topology evidence="1">Multi-pass membrane protein</topology>
    </subcellularLocation>
</comment>
<dbReference type="InterPro" id="IPR041069">
    <property type="entry name" value="FeoB_Cyto"/>
</dbReference>
<keyword evidence="7 16" id="KW-1133">Transmembrane helix</keyword>
<feature type="transmembrane region" description="Helical" evidence="16">
    <location>
        <begin position="517"/>
        <end position="547"/>
    </location>
</feature>
<keyword evidence="2 16" id="KW-0813">Transport</keyword>
<feature type="binding site" evidence="15">
    <location>
        <position position="32"/>
    </location>
    <ligand>
        <name>Mg(2+)</name>
        <dbReference type="ChEBI" id="CHEBI:18420"/>
        <label>2</label>
    </ligand>
</feature>
<comment type="similarity">
    <text evidence="16">Belongs to the TRAFAC class TrmE-Era-EngA-EngB-Septin-like GTPase superfamily. FeoB GTPase (TC 9.A.8) family.</text>
</comment>
<evidence type="ECO:0000256" key="14">
    <source>
        <dbReference type="PIRSR" id="PIRSR603373-1"/>
    </source>
</evidence>
<dbReference type="Pfam" id="PF07664">
    <property type="entry name" value="FeoB_C"/>
    <property type="match status" value="1"/>
</dbReference>
<feature type="transmembrane region" description="Helical" evidence="16">
    <location>
        <begin position="360"/>
        <end position="384"/>
    </location>
</feature>
<dbReference type="PROSITE" id="PS51711">
    <property type="entry name" value="G_FEOB"/>
    <property type="match status" value="1"/>
</dbReference>
<feature type="transmembrane region" description="Helical" evidence="16">
    <location>
        <begin position="438"/>
        <end position="464"/>
    </location>
</feature>
<dbReference type="NCBIfam" id="TIGR00437">
    <property type="entry name" value="feoB"/>
    <property type="match status" value="1"/>
</dbReference>
<feature type="binding site" evidence="14">
    <location>
        <begin position="123"/>
        <end position="126"/>
    </location>
    <ligand>
        <name>GTP</name>
        <dbReference type="ChEBI" id="CHEBI:37565"/>
        <label>1</label>
    </ligand>
</feature>
<evidence type="ECO:0000256" key="9">
    <source>
        <dbReference type="ARBA" id="ARBA00023065"/>
    </source>
</evidence>
<evidence type="ECO:0000256" key="6">
    <source>
        <dbReference type="ARBA" id="ARBA00022741"/>
    </source>
</evidence>
<evidence type="ECO:0000256" key="3">
    <source>
        <dbReference type="ARBA" id="ARBA00022475"/>
    </source>
</evidence>
<proteinExistence type="inferred from homology"/>
<feature type="transmembrane region" description="Helical" evidence="16">
    <location>
        <begin position="404"/>
        <end position="426"/>
    </location>
</feature>
<feature type="transmembrane region" description="Helical" evidence="16">
    <location>
        <begin position="667"/>
        <end position="688"/>
    </location>
</feature>
<protein>
    <recommendedName>
        <fullName evidence="12 13">Ferrous iron transport protein B</fullName>
    </recommendedName>
</protein>
<dbReference type="SUPFAM" id="SSF52540">
    <property type="entry name" value="P-loop containing nucleoside triphosphate hydrolases"/>
    <property type="match status" value="1"/>
</dbReference>
<dbReference type="GO" id="GO:0046872">
    <property type="term" value="F:metal ion binding"/>
    <property type="evidence" value="ECO:0007669"/>
    <property type="project" value="UniProtKB-KW"/>
</dbReference>
<evidence type="ECO:0000313" key="18">
    <source>
        <dbReference type="EMBL" id="STO96999.1"/>
    </source>
</evidence>
<evidence type="ECO:0000256" key="11">
    <source>
        <dbReference type="ARBA" id="ARBA00023136"/>
    </source>
</evidence>
<keyword evidence="15" id="KW-0479">Metal-binding</keyword>
<keyword evidence="15" id="KW-0460">Magnesium</keyword>
<dbReference type="InterPro" id="IPR030389">
    <property type="entry name" value="G_FEOB_dom"/>
</dbReference>
<name>A0A377J3U4_9HELI</name>
<feature type="transmembrane region" description="Helical" evidence="16">
    <location>
        <begin position="700"/>
        <end position="726"/>
    </location>
</feature>
<dbReference type="InterPro" id="IPR011640">
    <property type="entry name" value="Fe2_transport_prot_B_C"/>
</dbReference>
<evidence type="ECO:0000313" key="19">
    <source>
        <dbReference type="Proteomes" id="UP000254841"/>
    </source>
</evidence>
<evidence type="ECO:0000256" key="12">
    <source>
        <dbReference type="ARBA" id="ARBA00031200"/>
    </source>
</evidence>
<dbReference type="InterPro" id="IPR011642">
    <property type="entry name" value="Gate_dom"/>
</dbReference>
<dbReference type="InterPro" id="IPR027417">
    <property type="entry name" value="P-loop_NTPase"/>
</dbReference>
<evidence type="ECO:0000256" key="16">
    <source>
        <dbReference type="RuleBase" id="RU362098"/>
    </source>
</evidence>
<dbReference type="GO" id="GO:0005525">
    <property type="term" value="F:GTP binding"/>
    <property type="evidence" value="ECO:0007669"/>
    <property type="project" value="UniProtKB-KW"/>
</dbReference>
<feature type="binding site" evidence="15">
    <location>
        <position position="28"/>
    </location>
    <ligand>
        <name>Mg(2+)</name>
        <dbReference type="ChEBI" id="CHEBI:18420"/>
        <label>2</label>
    </ligand>
</feature>
<keyword evidence="10 14" id="KW-0342">GTP-binding</keyword>
<dbReference type="InterPro" id="IPR005225">
    <property type="entry name" value="Small_GTP-bd"/>
</dbReference>
<dbReference type="GO" id="GO:0005886">
    <property type="term" value="C:plasma membrane"/>
    <property type="evidence" value="ECO:0007669"/>
    <property type="project" value="UniProtKB-SubCell"/>
</dbReference>
<evidence type="ECO:0000256" key="8">
    <source>
        <dbReference type="ARBA" id="ARBA00023004"/>
    </source>
</evidence>
<feature type="domain" description="FeoB-type G" evidence="17">
    <location>
        <begin position="10"/>
        <end position="172"/>
    </location>
</feature>
<comment type="function">
    <text evidence="16">Probable transporter of a GTP-driven Fe(2+) uptake system.</text>
</comment>
<sequence>MSHATSPKRTLTIALVGQPNVGKSSLINALSGSHLKVGNFSGVTIEKTQASFTYQNTHITIIDLPGSYSLNHYSPEEKITKDFLESRQYDIVLNVLDSTNLARNLALTGQIMDLGIKIVLGLNMIDEARDEQVIVNHKLLSEILGVPCVPISASTGENLSLLLDTLLSYAQKPLCAPKRVYNDKIEKAIAQVEQFITQKSFYELHAYPKASTPLSARGLAILLIKQDSALYAYLHDKPCYHEIVQYVNAARNELSLASDEQNIARLFHHDAIAYAQGAAQETITYPKSTLEQTKNVDSILLHKRFGIPIFLVLMFVLFEATFYVGGFFKDYIELGFENLAEVIREHIVVEAFASLLCDGVIGGVGTILAFLPLIAVLYFGIALLESSGYMARIAFLLDGFFHKFGLHGKSFIPLVAGFGCSVPAYMATRTLKNRNERLITLFVIGFMSCSARLPIYVLFIGAFFDQKHAGLVLFGIYLFGAIIALLLAKLLKLSVFTGHEEPFVMEMPKYRMPNWRVVWFSVWSKVVMFLKKAAGFIFLGSILIWFASQYPKSPELEEQYAASQEALMQSKQFNALSKQDQQEALWYLHNEYNENFLRQTYSGKIGEALRPIFAPLDFDWRLSISLVAGFAAKEVVVSTLGILYALGDDVNEESTSLQQNLRDNISFPTAIAFIVFVMFYIPCFAATITFGREAGGVKFVAYLFIFTSIVAYCFALLGYYCAWLGYKFFMG</sequence>
<evidence type="ECO:0000256" key="10">
    <source>
        <dbReference type="ARBA" id="ARBA00023134"/>
    </source>
</evidence>
<dbReference type="Pfam" id="PF17910">
    <property type="entry name" value="FeoB_Cyto"/>
    <property type="match status" value="1"/>
</dbReference>
<dbReference type="PANTHER" id="PTHR43185:SF1">
    <property type="entry name" value="FE(2+) TRANSPORTER FEOB"/>
    <property type="match status" value="1"/>
</dbReference>
<keyword evidence="8 16" id="KW-0408">Iron</keyword>
<keyword evidence="4 16" id="KW-0410">Iron transport</keyword>
<dbReference type="OrthoDB" id="9809127at2"/>
<gene>
    <name evidence="18" type="primary">feoB</name>
    <name evidence="18" type="ORF">NCTC12410_00818</name>
</gene>
<dbReference type="AlphaFoldDB" id="A0A377J3U4"/>
<evidence type="ECO:0000256" key="13">
    <source>
        <dbReference type="NCBIfam" id="TIGR00437"/>
    </source>
</evidence>
<dbReference type="Pfam" id="PF07670">
    <property type="entry name" value="Gate"/>
    <property type="match status" value="2"/>
</dbReference>
<keyword evidence="5 16" id="KW-0812">Transmembrane</keyword>
<evidence type="ECO:0000259" key="17">
    <source>
        <dbReference type="PROSITE" id="PS51711"/>
    </source>
</evidence>
<feature type="transmembrane region" description="Helical" evidence="16">
    <location>
        <begin position="470"/>
        <end position="488"/>
    </location>
</feature>
<dbReference type="EMBL" id="UGHV01000001">
    <property type="protein sequence ID" value="STO96999.1"/>
    <property type="molecule type" value="Genomic_DNA"/>
</dbReference>
<dbReference type="Gene3D" id="3.40.50.300">
    <property type="entry name" value="P-loop containing nucleotide triphosphate hydrolases"/>
    <property type="match status" value="1"/>
</dbReference>
<feature type="binding site" evidence="14">
    <location>
        <begin position="42"/>
        <end position="46"/>
    </location>
    <ligand>
        <name>GTP</name>
        <dbReference type="ChEBI" id="CHEBI:37565"/>
        <label>1</label>
    </ligand>
</feature>
<accession>A0A377J3U4</accession>
<feature type="binding site" evidence="15">
    <location>
        <position position="31"/>
    </location>
    <ligand>
        <name>Mg(2+)</name>
        <dbReference type="ChEBI" id="CHEBI:18420"/>
        <label>2</label>
    </ligand>
</feature>
<feature type="transmembrane region" description="Helical" evidence="16">
    <location>
        <begin position="624"/>
        <end position="646"/>
    </location>
</feature>
<keyword evidence="6 14" id="KW-0547">Nucleotide-binding</keyword>
<dbReference type="Proteomes" id="UP000254841">
    <property type="component" value="Unassembled WGS sequence"/>
</dbReference>